<organism evidence="1 2">
    <name type="scientific">Peronospora farinosa</name>
    <dbReference type="NCBI Taxonomy" id="134698"/>
    <lineage>
        <taxon>Eukaryota</taxon>
        <taxon>Sar</taxon>
        <taxon>Stramenopiles</taxon>
        <taxon>Oomycota</taxon>
        <taxon>Peronosporomycetes</taxon>
        <taxon>Peronosporales</taxon>
        <taxon>Peronosporaceae</taxon>
        <taxon>Peronospora</taxon>
    </lineage>
</organism>
<protein>
    <recommendedName>
        <fullName evidence="3">Transposase-associated domain-containing protein</fullName>
    </recommendedName>
</protein>
<keyword evidence="2" id="KW-1185">Reference proteome</keyword>
<comment type="caution">
    <text evidence="1">The sequence shown here is derived from an EMBL/GenBank/DDBJ whole genome shotgun (WGS) entry which is preliminary data.</text>
</comment>
<accession>A0ABN8CCB4</accession>
<dbReference type="Proteomes" id="UP001157938">
    <property type="component" value="Unassembled WGS sequence"/>
</dbReference>
<dbReference type="EMBL" id="CAKLBC010001389">
    <property type="protein sequence ID" value="CAH0491737.1"/>
    <property type="molecule type" value="Genomic_DNA"/>
</dbReference>
<name>A0ABN8CCB4_9STRA</name>
<proteinExistence type="predicted"/>
<sequence length="143" mass="16891">MDRNWMYGNRISSDISTRDHLIRRGFKSNYTRWTWHGEFYDVGMSSTSLCDDLHVDEVEVEIEGDGDNENDRVDDENDMVDDENDRVDEMLHNLEDERTDRPHMYDSILSAAEKPMYPGCKNFTKLSGILTLFNMKSKHSWMR</sequence>
<evidence type="ECO:0008006" key="3">
    <source>
        <dbReference type="Google" id="ProtNLM"/>
    </source>
</evidence>
<gene>
    <name evidence="1" type="ORF">PFR001_LOCUS6985</name>
</gene>
<reference evidence="1 2" key="1">
    <citation type="submission" date="2021-11" db="EMBL/GenBank/DDBJ databases">
        <authorList>
            <person name="Islam A."/>
            <person name="Islam S."/>
            <person name="Flora M.S."/>
            <person name="Rahman M."/>
            <person name="Ziaur R.M."/>
            <person name="Epstein J.H."/>
            <person name="Hassan M."/>
            <person name="Klassen M."/>
            <person name="Woodard K."/>
            <person name="Webb A."/>
            <person name="Webby R.J."/>
            <person name="El Zowalaty M.E."/>
        </authorList>
    </citation>
    <scope>NUCLEOTIDE SEQUENCE [LARGE SCALE GENOMIC DNA]</scope>
    <source>
        <strain evidence="1">Pf1</strain>
    </source>
</reference>
<evidence type="ECO:0000313" key="2">
    <source>
        <dbReference type="Proteomes" id="UP001157938"/>
    </source>
</evidence>
<evidence type="ECO:0000313" key="1">
    <source>
        <dbReference type="EMBL" id="CAH0491737.1"/>
    </source>
</evidence>